<name>A0A1G7L331_9EURY</name>
<dbReference type="OrthoDB" id="323389at2157"/>
<comment type="cofactor">
    <cofactor evidence="1">
        <name>Zn(2+)</name>
        <dbReference type="ChEBI" id="CHEBI:29105"/>
    </cofactor>
</comment>
<dbReference type="GO" id="GO:0016788">
    <property type="term" value="F:hydrolase activity, acting on ester bonds"/>
    <property type="evidence" value="ECO:0007669"/>
    <property type="project" value="InterPro"/>
</dbReference>
<protein>
    <submittedName>
        <fullName evidence="7">Succinylglutamate desuccinylase / Aspartoacylase family protein</fullName>
    </submittedName>
</protein>
<keyword evidence="8" id="KW-1185">Reference proteome</keyword>
<evidence type="ECO:0000256" key="2">
    <source>
        <dbReference type="ARBA" id="ARBA00022723"/>
    </source>
</evidence>
<evidence type="ECO:0000259" key="6">
    <source>
        <dbReference type="Pfam" id="PF24827"/>
    </source>
</evidence>
<accession>A0A1G7L331</accession>
<feature type="compositionally biased region" description="Basic and acidic residues" evidence="5">
    <location>
        <begin position="280"/>
        <end position="302"/>
    </location>
</feature>
<evidence type="ECO:0000313" key="7">
    <source>
        <dbReference type="EMBL" id="SDF43898.1"/>
    </source>
</evidence>
<organism evidence="7 8">
    <name type="scientific">Halorubrum xinjiangense</name>
    <dbReference type="NCBI Taxonomy" id="261291"/>
    <lineage>
        <taxon>Archaea</taxon>
        <taxon>Methanobacteriati</taxon>
        <taxon>Methanobacteriota</taxon>
        <taxon>Stenosarchaea group</taxon>
        <taxon>Halobacteria</taxon>
        <taxon>Halobacteriales</taxon>
        <taxon>Haloferacaceae</taxon>
        <taxon>Halorubrum</taxon>
    </lineage>
</organism>
<dbReference type="EMBL" id="FNBO01000004">
    <property type="protein sequence ID" value="SDF43898.1"/>
    <property type="molecule type" value="Genomic_DNA"/>
</dbReference>
<dbReference type="GO" id="GO:0005829">
    <property type="term" value="C:cytosol"/>
    <property type="evidence" value="ECO:0007669"/>
    <property type="project" value="TreeGrafter"/>
</dbReference>
<evidence type="ECO:0000256" key="3">
    <source>
        <dbReference type="ARBA" id="ARBA00022801"/>
    </source>
</evidence>
<dbReference type="SUPFAM" id="SSF53187">
    <property type="entry name" value="Zn-dependent exopeptidases"/>
    <property type="match status" value="1"/>
</dbReference>
<dbReference type="InterPro" id="IPR050178">
    <property type="entry name" value="AspA/AstE_fam"/>
</dbReference>
<sequence>MQTIDRESAGSARVAIVGGIHGDEPAGVRIVERLADELDPLDPSGGGGSDGDAGEAGLVRLILANEPAIEAETRYTDTDLNRAFPGDADSDEYERGLASRLTAELEGMDAVLALHTSHSAPPPFAIFSDLTESVRRTVTGLPVAHVVDASGLRSTTLDSTVQHTVSIEVGRQGSEEAVEFGHEACLAFLRVHGAIADKPPTFSETTVVEGREEVPKGGGVPHVHFANFEAIPEGAVFAEDDVYTHRVEEPGLVPILASEDGYDDIFGMYGRVTGVLKAPGEGDLRVYPNDERGEKGERRDSSADGSDGEPNDADRSKRSS</sequence>
<evidence type="ECO:0000313" key="8">
    <source>
        <dbReference type="Proteomes" id="UP000324020"/>
    </source>
</evidence>
<proteinExistence type="predicted"/>
<evidence type="ECO:0000256" key="1">
    <source>
        <dbReference type="ARBA" id="ARBA00001947"/>
    </source>
</evidence>
<evidence type="ECO:0000256" key="4">
    <source>
        <dbReference type="ARBA" id="ARBA00022833"/>
    </source>
</evidence>
<dbReference type="InterPro" id="IPR055438">
    <property type="entry name" value="AstE_AspA_cat"/>
</dbReference>
<dbReference type="RefSeq" id="WP_149798288.1">
    <property type="nucleotide sequence ID" value="NZ_FNBO01000004.1"/>
</dbReference>
<dbReference type="AlphaFoldDB" id="A0A1G7L331"/>
<dbReference type="Proteomes" id="UP000324020">
    <property type="component" value="Unassembled WGS sequence"/>
</dbReference>
<dbReference type="Gene3D" id="3.40.630.10">
    <property type="entry name" value="Zn peptidases"/>
    <property type="match status" value="1"/>
</dbReference>
<reference evidence="7 8" key="1">
    <citation type="submission" date="2016-10" db="EMBL/GenBank/DDBJ databases">
        <authorList>
            <person name="Varghese N."/>
            <person name="Submissions S."/>
        </authorList>
    </citation>
    <scope>NUCLEOTIDE SEQUENCE [LARGE SCALE GENOMIC DNA]</scope>
    <source>
        <strain evidence="7 8">CGMCC 1.3527</strain>
    </source>
</reference>
<feature type="domain" description="Succinylglutamate desuccinylase/Aspartoacylase catalytic" evidence="6">
    <location>
        <begin position="13"/>
        <end position="174"/>
    </location>
</feature>
<dbReference type="PANTHER" id="PTHR15162">
    <property type="entry name" value="ASPARTOACYLASE"/>
    <property type="match status" value="1"/>
</dbReference>
<feature type="region of interest" description="Disordered" evidence="5">
    <location>
        <begin position="279"/>
        <end position="320"/>
    </location>
</feature>
<dbReference type="Pfam" id="PF24827">
    <property type="entry name" value="AstE_AspA_cat"/>
    <property type="match status" value="1"/>
</dbReference>
<evidence type="ECO:0000256" key="5">
    <source>
        <dbReference type="SAM" id="MobiDB-lite"/>
    </source>
</evidence>
<dbReference type="GO" id="GO:0046872">
    <property type="term" value="F:metal ion binding"/>
    <property type="evidence" value="ECO:0007669"/>
    <property type="project" value="UniProtKB-KW"/>
</dbReference>
<dbReference type="PANTHER" id="PTHR15162:SF7">
    <property type="entry name" value="SUCCINYLGLUTAMATE DESUCCINYLASE"/>
    <property type="match status" value="1"/>
</dbReference>
<keyword evidence="2" id="KW-0479">Metal-binding</keyword>
<keyword evidence="3" id="KW-0378">Hydrolase</keyword>
<gene>
    <name evidence="7" type="ORF">SAMN04488067_104198</name>
</gene>
<keyword evidence="4" id="KW-0862">Zinc</keyword>